<evidence type="ECO:0000313" key="9">
    <source>
        <dbReference type="EMBL" id="KAH0577530.1"/>
    </source>
</evidence>
<organism evidence="8">
    <name type="scientific">Spironucleus salmonicida</name>
    <dbReference type="NCBI Taxonomy" id="348837"/>
    <lineage>
        <taxon>Eukaryota</taxon>
        <taxon>Metamonada</taxon>
        <taxon>Diplomonadida</taxon>
        <taxon>Hexamitidae</taxon>
        <taxon>Hexamitinae</taxon>
        <taxon>Spironucleus</taxon>
    </lineage>
</organism>
<name>V6LG74_9EUKA</name>
<dbReference type="Pfam" id="PF17833">
    <property type="entry name" value="pre-PUA_NIP7"/>
    <property type="match status" value="1"/>
</dbReference>
<dbReference type="InterPro" id="IPR002478">
    <property type="entry name" value="PUA"/>
</dbReference>
<evidence type="ECO:0000256" key="6">
    <source>
        <dbReference type="PIRNR" id="PIRNR017190"/>
    </source>
</evidence>
<comment type="function">
    <text evidence="6">Required for proper 27S pre-rRNA processing and 60S ribosome subunit assembly.</text>
</comment>
<comment type="subcellular location">
    <subcellularLocation>
        <location evidence="1">Nucleus</location>
        <location evidence="1">Nucleolus</location>
    </subcellularLocation>
</comment>
<dbReference type="InterPro" id="IPR005155">
    <property type="entry name" value="UPF0113_PUA"/>
</dbReference>
<dbReference type="AlphaFoldDB" id="V6LG74"/>
<dbReference type="InterPro" id="IPR036974">
    <property type="entry name" value="PUA_sf"/>
</dbReference>
<evidence type="ECO:0000256" key="1">
    <source>
        <dbReference type="ARBA" id="ARBA00004604"/>
    </source>
</evidence>
<dbReference type="GO" id="GO:0005730">
    <property type="term" value="C:nucleolus"/>
    <property type="evidence" value="ECO:0007669"/>
    <property type="project" value="UniProtKB-SubCell"/>
</dbReference>
<accession>V6LG74</accession>
<dbReference type="EMBL" id="KI546135">
    <property type="protein sequence ID" value="EST43560.1"/>
    <property type="molecule type" value="Genomic_DNA"/>
</dbReference>
<keyword evidence="4 6" id="KW-0694">RNA-binding</keyword>
<dbReference type="PIRSF" id="PIRSF017190">
    <property type="entry name" value="Rbsml_synth_fac_NIP7"/>
    <property type="match status" value="1"/>
</dbReference>
<proteinExistence type="inferred from homology"/>
<dbReference type="SMART" id="SM00359">
    <property type="entry name" value="PUA"/>
    <property type="match status" value="1"/>
</dbReference>
<reference evidence="9" key="2">
    <citation type="submission" date="2020-12" db="EMBL/GenBank/DDBJ databases">
        <title>New Spironucleus salmonicida genome in near-complete chromosomes.</title>
        <authorList>
            <person name="Xu F."/>
            <person name="Kurt Z."/>
            <person name="Jimenez-Gonzalez A."/>
            <person name="Astvaldsson A."/>
            <person name="Andersson J.O."/>
            <person name="Svard S.G."/>
        </authorList>
    </citation>
    <scope>NUCLEOTIDE SEQUENCE</scope>
    <source>
        <strain evidence="9">ATCC 50377</strain>
    </source>
</reference>
<keyword evidence="10" id="KW-1185">Reference proteome</keyword>
<evidence type="ECO:0000256" key="3">
    <source>
        <dbReference type="ARBA" id="ARBA00022517"/>
    </source>
</evidence>
<comment type="similarity">
    <text evidence="2 6">Belongs to the NIP7 family.</text>
</comment>
<feature type="domain" description="PUA" evidence="7">
    <location>
        <begin position="95"/>
        <end position="169"/>
    </location>
</feature>
<dbReference type="InterPro" id="IPR055359">
    <property type="entry name" value="Nip7_N_euk"/>
</dbReference>
<protein>
    <recommendedName>
        <fullName evidence="6">60S ribosome subunit biogenesis protein NIP7 homolog</fullName>
    </recommendedName>
</protein>
<sequence length="180" mass="19953">MRELKDTEATAMFEKLAKFIGEASKILLDRKDADFVFRVIKNRVYYLPKSLENYCHPAAADNLCGAGVFIGKLTHHGRFHLSIPALPLLEQFAPHRVHLTKNATMGFLYGNDVNRAQIGKITDQIPDQAGVLVCDTDGFGIGFGVSTKSGIDAMRSEYGVKIVIRQGDVGEYLRSQEGMF</sequence>
<gene>
    <name evidence="8" type="ORF">SS50377_16598</name>
    <name evidence="9" type="ORF">SS50377_20884</name>
</gene>
<dbReference type="GO" id="GO:0003723">
    <property type="term" value="F:RNA binding"/>
    <property type="evidence" value="ECO:0007669"/>
    <property type="project" value="UniProtKB-KW"/>
</dbReference>
<evidence type="ECO:0000313" key="10">
    <source>
        <dbReference type="Proteomes" id="UP000018208"/>
    </source>
</evidence>
<dbReference type="Proteomes" id="UP000018208">
    <property type="component" value="Unassembled WGS sequence"/>
</dbReference>
<dbReference type="CDD" id="cd21146">
    <property type="entry name" value="Nip7_N_euk"/>
    <property type="match status" value="1"/>
</dbReference>
<dbReference type="GO" id="GO:0042255">
    <property type="term" value="P:ribosome assembly"/>
    <property type="evidence" value="ECO:0007669"/>
    <property type="project" value="InterPro"/>
</dbReference>
<dbReference type="SUPFAM" id="SSF88802">
    <property type="entry name" value="Pre-PUA domain"/>
    <property type="match status" value="1"/>
</dbReference>
<dbReference type="OrthoDB" id="27490at2759"/>
<reference evidence="8 9" key="1">
    <citation type="journal article" date="2014" name="PLoS Genet.">
        <title>The Genome of Spironucleus salmonicida Highlights a Fish Pathogen Adapted to Fluctuating Environments.</title>
        <authorList>
            <person name="Xu F."/>
            <person name="Jerlstrom-Hultqvist J."/>
            <person name="Einarsson E."/>
            <person name="Astvaldsson A."/>
            <person name="Svard S.G."/>
            <person name="Andersson J.O."/>
        </authorList>
    </citation>
    <scope>NUCLEOTIDE SEQUENCE</scope>
    <source>
        <strain evidence="9">ATCC 50377</strain>
    </source>
</reference>
<evidence type="ECO:0000259" key="7">
    <source>
        <dbReference type="SMART" id="SM00359"/>
    </source>
</evidence>
<dbReference type="Gene3D" id="2.30.130.10">
    <property type="entry name" value="PUA domain"/>
    <property type="match status" value="1"/>
</dbReference>
<evidence type="ECO:0000256" key="5">
    <source>
        <dbReference type="ARBA" id="ARBA00023242"/>
    </source>
</evidence>
<keyword evidence="5 6" id="KW-0539">Nucleus</keyword>
<dbReference type="EMBL" id="AUWU02000001">
    <property type="protein sequence ID" value="KAH0577530.1"/>
    <property type="molecule type" value="Genomic_DNA"/>
</dbReference>
<dbReference type="Gene3D" id="3.10.450.220">
    <property type="match status" value="1"/>
</dbReference>
<dbReference type="CDD" id="cd21151">
    <property type="entry name" value="PUA_Nip7-like"/>
    <property type="match status" value="1"/>
</dbReference>
<dbReference type="VEuPathDB" id="GiardiaDB:SS50377_20884"/>
<keyword evidence="3 6" id="KW-0690">Ribosome biogenesis</keyword>
<evidence type="ECO:0000256" key="4">
    <source>
        <dbReference type="ARBA" id="ARBA00022884"/>
    </source>
</evidence>
<dbReference type="InterPro" id="IPR015947">
    <property type="entry name" value="PUA-like_sf"/>
</dbReference>
<dbReference type="InterPro" id="IPR040598">
    <property type="entry name" value="NIP7_N"/>
</dbReference>
<evidence type="ECO:0000256" key="2">
    <source>
        <dbReference type="ARBA" id="ARBA00009895"/>
    </source>
</evidence>
<dbReference type="SUPFAM" id="SSF88697">
    <property type="entry name" value="PUA domain-like"/>
    <property type="match status" value="1"/>
</dbReference>
<dbReference type="InterPro" id="IPR016686">
    <property type="entry name" value="Ribosomal_synth_fac_NIP7"/>
</dbReference>
<comment type="subunit">
    <text evidence="6">Interacts with pre-ribosome complex.</text>
</comment>
<dbReference type="Pfam" id="PF03657">
    <property type="entry name" value="UPF0113"/>
    <property type="match status" value="1"/>
</dbReference>
<evidence type="ECO:0000313" key="8">
    <source>
        <dbReference type="EMBL" id="EST43560.1"/>
    </source>
</evidence>
<dbReference type="PROSITE" id="PS50890">
    <property type="entry name" value="PUA"/>
    <property type="match status" value="1"/>
</dbReference>